<dbReference type="GeneID" id="54470516"/>
<organism evidence="1 2">
    <name type="scientific">Neohortaea acidophila</name>
    <dbReference type="NCBI Taxonomy" id="245834"/>
    <lineage>
        <taxon>Eukaryota</taxon>
        <taxon>Fungi</taxon>
        <taxon>Dikarya</taxon>
        <taxon>Ascomycota</taxon>
        <taxon>Pezizomycotina</taxon>
        <taxon>Dothideomycetes</taxon>
        <taxon>Dothideomycetidae</taxon>
        <taxon>Mycosphaerellales</taxon>
        <taxon>Teratosphaeriaceae</taxon>
        <taxon>Neohortaea</taxon>
    </lineage>
</organism>
<reference evidence="1" key="1">
    <citation type="journal article" date="2020" name="Stud. Mycol.">
        <title>101 Dothideomycetes genomes: a test case for predicting lifestyles and emergence of pathogens.</title>
        <authorList>
            <person name="Haridas S."/>
            <person name="Albert R."/>
            <person name="Binder M."/>
            <person name="Bloem J."/>
            <person name="Labutti K."/>
            <person name="Salamov A."/>
            <person name="Andreopoulos B."/>
            <person name="Baker S."/>
            <person name="Barry K."/>
            <person name="Bills G."/>
            <person name="Bluhm B."/>
            <person name="Cannon C."/>
            <person name="Castanera R."/>
            <person name="Culley D."/>
            <person name="Daum C."/>
            <person name="Ezra D."/>
            <person name="Gonzalez J."/>
            <person name="Henrissat B."/>
            <person name="Kuo A."/>
            <person name="Liang C."/>
            <person name="Lipzen A."/>
            <person name="Lutzoni F."/>
            <person name="Magnuson J."/>
            <person name="Mondo S."/>
            <person name="Nolan M."/>
            <person name="Ohm R."/>
            <person name="Pangilinan J."/>
            <person name="Park H.-J."/>
            <person name="Ramirez L."/>
            <person name="Alfaro M."/>
            <person name="Sun H."/>
            <person name="Tritt A."/>
            <person name="Yoshinaga Y."/>
            <person name="Zwiers L.-H."/>
            <person name="Turgeon B."/>
            <person name="Goodwin S."/>
            <person name="Spatafora J."/>
            <person name="Crous P."/>
            <person name="Grigoriev I."/>
        </authorList>
    </citation>
    <scope>NUCLEOTIDE SEQUENCE</scope>
    <source>
        <strain evidence="1">CBS 113389</strain>
    </source>
</reference>
<protein>
    <submittedName>
        <fullName evidence="1">Uncharacterized protein</fullName>
    </submittedName>
</protein>
<accession>A0A6A6PTS5</accession>
<dbReference type="EMBL" id="MU001635">
    <property type="protein sequence ID" value="KAF2483091.1"/>
    <property type="molecule type" value="Genomic_DNA"/>
</dbReference>
<dbReference type="RefSeq" id="XP_033589661.1">
    <property type="nucleotide sequence ID" value="XM_033729514.1"/>
</dbReference>
<dbReference type="Proteomes" id="UP000799767">
    <property type="component" value="Unassembled WGS sequence"/>
</dbReference>
<proteinExistence type="predicted"/>
<evidence type="ECO:0000313" key="2">
    <source>
        <dbReference type="Proteomes" id="UP000799767"/>
    </source>
</evidence>
<evidence type="ECO:0000313" key="1">
    <source>
        <dbReference type="EMBL" id="KAF2483091.1"/>
    </source>
</evidence>
<dbReference type="AlphaFoldDB" id="A0A6A6PTS5"/>
<name>A0A6A6PTS5_9PEZI</name>
<keyword evidence="2" id="KW-1185">Reference proteome</keyword>
<gene>
    <name evidence="1" type="ORF">BDY17DRAFT_141245</name>
</gene>
<sequence>MWRWLRRTLKKNCWARALTLRHVVILRITSGSADFRGTLSPKRTKADMLRTDVRTRRLPCGSHLTVSTAVLMDNAIRRIADGTLPWVRDVTVSLSAKTWLAQTNYAMSSTHFFPAARHSRSTISFLVLHTLQLQAARSKYHSVTSRELCVRLW</sequence>